<organism evidence="1 2">
    <name type="scientific">Salegentibacter chungangensis</name>
    <dbReference type="NCBI Taxonomy" id="1335724"/>
    <lineage>
        <taxon>Bacteria</taxon>
        <taxon>Pseudomonadati</taxon>
        <taxon>Bacteroidota</taxon>
        <taxon>Flavobacteriia</taxon>
        <taxon>Flavobacteriales</taxon>
        <taxon>Flavobacteriaceae</taxon>
        <taxon>Salegentibacter</taxon>
    </lineage>
</organism>
<sequence length="177" mass="20105">MRSLSLTIILAGILIITSCGTVKTTGESDITSYSELEEVIEHNRYEIENQWASPLGGDRVDLFSNPNYLRFRKDSVDIFLPYFGVRHTVSNYGDEGGIKYEGKARNFQIDRYEDKNKMVLEFEIEKGTENLDFQITVFSNGNTVTSVTSSQRSAISYQGKLKELTADEENKQQKGKH</sequence>
<dbReference type="InterPro" id="IPR025347">
    <property type="entry name" value="DUF4251"/>
</dbReference>
<dbReference type="Proteomes" id="UP001597131">
    <property type="component" value="Unassembled WGS sequence"/>
</dbReference>
<accession>A0ABW3NTU9</accession>
<reference evidence="2" key="1">
    <citation type="journal article" date="2019" name="Int. J. Syst. Evol. Microbiol.">
        <title>The Global Catalogue of Microorganisms (GCM) 10K type strain sequencing project: providing services to taxonomists for standard genome sequencing and annotation.</title>
        <authorList>
            <consortium name="The Broad Institute Genomics Platform"/>
            <consortium name="The Broad Institute Genome Sequencing Center for Infectious Disease"/>
            <person name="Wu L."/>
            <person name="Ma J."/>
        </authorList>
    </citation>
    <scope>NUCLEOTIDE SEQUENCE [LARGE SCALE GENOMIC DNA]</scope>
    <source>
        <strain evidence="2">CCUG 64793</strain>
    </source>
</reference>
<dbReference type="Pfam" id="PF14059">
    <property type="entry name" value="DUF4251"/>
    <property type="match status" value="1"/>
</dbReference>
<keyword evidence="2" id="KW-1185">Reference proteome</keyword>
<protein>
    <submittedName>
        <fullName evidence="1">DUF4251 domain-containing protein</fullName>
    </submittedName>
</protein>
<evidence type="ECO:0000313" key="1">
    <source>
        <dbReference type="EMBL" id="MFD1095922.1"/>
    </source>
</evidence>
<gene>
    <name evidence="1" type="ORF">ACFQ3Q_09190</name>
</gene>
<dbReference type="PROSITE" id="PS51257">
    <property type="entry name" value="PROKAR_LIPOPROTEIN"/>
    <property type="match status" value="1"/>
</dbReference>
<name>A0ABW3NTU9_9FLAO</name>
<dbReference type="EMBL" id="JBHTLI010000001">
    <property type="protein sequence ID" value="MFD1095922.1"/>
    <property type="molecule type" value="Genomic_DNA"/>
</dbReference>
<evidence type="ECO:0000313" key="2">
    <source>
        <dbReference type="Proteomes" id="UP001597131"/>
    </source>
</evidence>
<comment type="caution">
    <text evidence="1">The sequence shown here is derived from an EMBL/GenBank/DDBJ whole genome shotgun (WGS) entry which is preliminary data.</text>
</comment>
<dbReference type="RefSeq" id="WP_380745044.1">
    <property type="nucleotide sequence ID" value="NZ_JBHTLI010000001.1"/>
</dbReference>
<dbReference type="Gene3D" id="2.40.128.410">
    <property type="match status" value="1"/>
</dbReference>
<proteinExistence type="predicted"/>